<dbReference type="Gene3D" id="3.90.220.20">
    <property type="entry name" value="DNA methylase specificity domains"/>
    <property type="match status" value="1"/>
</dbReference>
<dbReference type="EMBL" id="SGVY01000054">
    <property type="protein sequence ID" value="TFH76183.1"/>
    <property type="molecule type" value="Genomic_DNA"/>
</dbReference>
<dbReference type="RefSeq" id="WP_134844339.1">
    <property type="nucleotide sequence ID" value="NZ_SGVY01000054.1"/>
</dbReference>
<dbReference type="OrthoDB" id="9816225at2"/>
<evidence type="ECO:0000256" key="1">
    <source>
        <dbReference type="ARBA" id="ARBA00022747"/>
    </source>
</evidence>
<accession>A0A4Y8V9Z5</accession>
<proteinExistence type="predicted"/>
<evidence type="ECO:0000313" key="3">
    <source>
        <dbReference type="EMBL" id="TFH76183.1"/>
    </source>
</evidence>
<dbReference type="GeneID" id="302996461"/>
<comment type="caution">
    <text evidence="3">The sequence shown here is derived from an EMBL/GenBank/DDBJ whole genome shotgun (WGS) entry which is preliminary data.</text>
</comment>
<sequence length="96" mass="10812">MKETKFKNTEIGRIPEDWEIGYFGDVLCTFSAGATPYRGIPDYYNGKINWISSGELNYNVIYDTIEHISEEALRNTNLCLHAPGTFLMAITGLEAT</sequence>
<gene>
    <name evidence="3" type="ORF">EXN75_14420</name>
</gene>
<reference evidence="3 4" key="1">
    <citation type="submission" date="2019-02" db="EMBL/GenBank/DDBJ databases">
        <title>Draft Genome Sequence of the Prevotella sp. BCRC 81118, Isolated from Human Feces.</title>
        <authorList>
            <person name="Huang C.-H."/>
        </authorList>
    </citation>
    <scope>NUCLEOTIDE SEQUENCE [LARGE SCALE GENOMIC DNA]</scope>
    <source>
        <strain evidence="3 4">BCRC 81118</strain>
    </source>
</reference>
<dbReference type="SUPFAM" id="SSF116734">
    <property type="entry name" value="DNA methylase specificity domain"/>
    <property type="match status" value="1"/>
</dbReference>
<protein>
    <recommendedName>
        <fullName evidence="5">Restriction endonuclease subunit S</fullName>
    </recommendedName>
</protein>
<evidence type="ECO:0000256" key="2">
    <source>
        <dbReference type="ARBA" id="ARBA00023125"/>
    </source>
</evidence>
<evidence type="ECO:0000313" key="4">
    <source>
        <dbReference type="Proteomes" id="UP000297872"/>
    </source>
</evidence>
<keyword evidence="4" id="KW-1185">Reference proteome</keyword>
<dbReference type="AlphaFoldDB" id="A0A4Y8V9Z5"/>
<evidence type="ECO:0008006" key="5">
    <source>
        <dbReference type="Google" id="ProtNLM"/>
    </source>
</evidence>
<dbReference type="GO" id="GO:0009307">
    <property type="term" value="P:DNA restriction-modification system"/>
    <property type="evidence" value="ECO:0007669"/>
    <property type="project" value="UniProtKB-KW"/>
</dbReference>
<keyword evidence="2" id="KW-0238">DNA-binding</keyword>
<dbReference type="InterPro" id="IPR044946">
    <property type="entry name" value="Restrct_endonuc_typeI_TRD_sf"/>
</dbReference>
<name>A0A4Y8V9Z5_9BACT</name>
<keyword evidence="1" id="KW-0680">Restriction system</keyword>
<organism evidence="3 4">
    <name type="scientific">Segatella hominis</name>
    <dbReference type="NCBI Taxonomy" id="2518605"/>
    <lineage>
        <taxon>Bacteria</taxon>
        <taxon>Pseudomonadati</taxon>
        <taxon>Bacteroidota</taxon>
        <taxon>Bacteroidia</taxon>
        <taxon>Bacteroidales</taxon>
        <taxon>Prevotellaceae</taxon>
        <taxon>Segatella</taxon>
    </lineage>
</organism>
<dbReference type="GO" id="GO:0003677">
    <property type="term" value="F:DNA binding"/>
    <property type="evidence" value="ECO:0007669"/>
    <property type="project" value="UniProtKB-KW"/>
</dbReference>
<dbReference type="Proteomes" id="UP000297872">
    <property type="component" value="Unassembled WGS sequence"/>
</dbReference>